<sequence length="216" mass="24164">MALLAGSGEAPLSRLEQIRHKALELFAERGFARVSMRELALHVEIGCGSLYHHFESKERLLFELIEELYDDLLEAVFNTSRGNAHERLLGLLWAHIALHERRSLNFLMAEQEFRCLSPPHQKQIQQLRQRYEDSLLTRLLDAGATGPSRLLRATVQALIAWLNHLPSWLQQSALEPAERQALIEEIVLGSLSGVIKQPLHVAGPAIVPLAAHGATG</sequence>
<feature type="DNA-binding region" description="H-T-H motif" evidence="4">
    <location>
        <begin position="35"/>
        <end position="54"/>
    </location>
</feature>
<dbReference type="PRINTS" id="PR00455">
    <property type="entry name" value="HTHTETR"/>
</dbReference>
<evidence type="ECO:0000256" key="1">
    <source>
        <dbReference type="ARBA" id="ARBA00023015"/>
    </source>
</evidence>
<reference evidence="6 7" key="1">
    <citation type="submission" date="2023-01" db="EMBL/GenBank/DDBJ databases">
        <title>Pseudomonas SA3-5T sp. nov., isolated from tidal flat sediment.</title>
        <authorList>
            <person name="Kim H.S."/>
            <person name="Kim J.-S."/>
            <person name="Suh M.K."/>
            <person name="Eom M.K."/>
            <person name="Lee J.-S."/>
        </authorList>
    </citation>
    <scope>NUCLEOTIDE SEQUENCE [LARGE SCALE GENOMIC DNA]</scope>
    <source>
        <strain evidence="6 7">SA3-5</strain>
    </source>
</reference>
<dbReference type="EMBL" id="JAQJZJ010000015">
    <property type="protein sequence ID" value="MDA7089118.1"/>
    <property type="molecule type" value="Genomic_DNA"/>
</dbReference>
<dbReference type="Proteomes" id="UP001212042">
    <property type="component" value="Unassembled WGS sequence"/>
</dbReference>
<dbReference type="PANTHER" id="PTHR30055">
    <property type="entry name" value="HTH-TYPE TRANSCRIPTIONAL REGULATOR RUTR"/>
    <property type="match status" value="1"/>
</dbReference>
<organism evidence="6 7">
    <name type="scientific">Pseudomonas aestuarii</name>
    <dbReference type="NCBI Taxonomy" id="3018340"/>
    <lineage>
        <taxon>Bacteria</taxon>
        <taxon>Pseudomonadati</taxon>
        <taxon>Pseudomonadota</taxon>
        <taxon>Gammaproteobacteria</taxon>
        <taxon>Pseudomonadales</taxon>
        <taxon>Pseudomonadaceae</taxon>
        <taxon>Pseudomonas</taxon>
    </lineage>
</organism>
<keyword evidence="7" id="KW-1185">Reference proteome</keyword>
<dbReference type="InterPro" id="IPR001647">
    <property type="entry name" value="HTH_TetR"/>
</dbReference>
<dbReference type="PROSITE" id="PS50977">
    <property type="entry name" value="HTH_TETR_2"/>
    <property type="match status" value="1"/>
</dbReference>
<evidence type="ECO:0000256" key="4">
    <source>
        <dbReference type="PROSITE-ProRule" id="PRU00335"/>
    </source>
</evidence>
<evidence type="ECO:0000256" key="2">
    <source>
        <dbReference type="ARBA" id="ARBA00023125"/>
    </source>
</evidence>
<dbReference type="PROSITE" id="PS01081">
    <property type="entry name" value="HTH_TETR_1"/>
    <property type="match status" value="1"/>
</dbReference>
<dbReference type="Pfam" id="PF17932">
    <property type="entry name" value="TetR_C_24"/>
    <property type="match status" value="1"/>
</dbReference>
<evidence type="ECO:0000259" key="5">
    <source>
        <dbReference type="PROSITE" id="PS50977"/>
    </source>
</evidence>
<feature type="domain" description="HTH tetR-type" evidence="5">
    <location>
        <begin position="12"/>
        <end position="72"/>
    </location>
</feature>
<proteinExistence type="predicted"/>
<dbReference type="InterPro" id="IPR009057">
    <property type="entry name" value="Homeodomain-like_sf"/>
</dbReference>
<dbReference type="RefSeq" id="WP_271350008.1">
    <property type="nucleotide sequence ID" value="NZ_JAQJZJ010000015.1"/>
</dbReference>
<dbReference type="InterPro" id="IPR041490">
    <property type="entry name" value="KstR2_TetR_C"/>
</dbReference>
<keyword evidence="3" id="KW-0804">Transcription</keyword>
<evidence type="ECO:0000256" key="3">
    <source>
        <dbReference type="ARBA" id="ARBA00023163"/>
    </source>
</evidence>
<dbReference type="Pfam" id="PF00440">
    <property type="entry name" value="TetR_N"/>
    <property type="match status" value="1"/>
</dbReference>
<keyword evidence="1" id="KW-0805">Transcription regulation</keyword>
<name>A0ABT4XLN6_9PSED</name>
<protein>
    <submittedName>
        <fullName evidence="6">TetR/AcrR family transcriptional regulator</fullName>
    </submittedName>
</protein>
<dbReference type="PANTHER" id="PTHR30055:SF234">
    <property type="entry name" value="HTH-TYPE TRANSCRIPTIONAL REGULATOR BETI"/>
    <property type="match status" value="1"/>
</dbReference>
<gene>
    <name evidence="6" type="ORF">PH586_22310</name>
</gene>
<accession>A0ABT4XLN6</accession>
<dbReference type="InterPro" id="IPR050109">
    <property type="entry name" value="HTH-type_TetR-like_transc_reg"/>
</dbReference>
<comment type="caution">
    <text evidence="6">The sequence shown here is derived from an EMBL/GenBank/DDBJ whole genome shotgun (WGS) entry which is preliminary data.</text>
</comment>
<evidence type="ECO:0000313" key="7">
    <source>
        <dbReference type="Proteomes" id="UP001212042"/>
    </source>
</evidence>
<keyword evidence="2 4" id="KW-0238">DNA-binding</keyword>
<dbReference type="InterPro" id="IPR023772">
    <property type="entry name" value="DNA-bd_HTH_TetR-type_CS"/>
</dbReference>
<evidence type="ECO:0000313" key="6">
    <source>
        <dbReference type="EMBL" id="MDA7089118.1"/>
    </source>
</evidence>
<dbReference type="Gene3D" id="1.10.357.10">
    <property type="entry name" value="Tetracycline Repressor, domain 2"/>
    <property type="match status" value="1"/>
</dbReference>
<dbReference type="SUPFAM" id="SSF46689">
    <property type="entry name" value="Homeodomain-like"/>
    <property type="match status" value="1"/>
</dbReference>